<evidence type="ECO:0000256" key="2">
    <source>
        <dbReference type="SAM" id="Phobius"/>
    </source>
</evidence>
<reference evidence="4" key="2">
    <citation type="submission" date="2022-03" db="EMBL/GenBank/DDBJ databases">
        <title>Draft title - Genomic analysis of global carrot germplasm unveils the trajectory of domestication and the origin of high carotenoid orange carrot.</title>
        <authorList>
            <person name="Iorizzo M."/>
            <person name="Ellison S."/>
            <person name="Senalik D."/>
            <person name="Macko-Podgorni A."/>
            <person name="Grzebelus D."/>
            <person name="Bostan H."/>
            <person name="Rolling W."/>
            <person name="Curaba J."/>
            <person name="Simon P."/>
        </authorList>
    </citation>
    <scope>NUCLEOTIDE SEQUENCE</scope>
    <source>
        <tissue evidence="4">Leaf</tissue>
    </source>
</reference>
<accession>A0A161XWE6</accession>
<dbReference type="PANTHER" id="PTHR35475:SF1">
    <property type="entry name" value="WD REPEAT PROTEIN"/>
    <property type="match status" value="1"/>
</dbReference>
<dbReference type="AlphaFoldDB" id="A0A161XWE6"/>
<reference evidence="3" key="1">
    <citation type="journal article" date="2016" name="Nat. Genet.">
        <title>A high-quality carrot genome assembly provides new insights into carotenoid accumulation and asterid genome evolution.</title>
        <authorList>
            <person name="Iorizzo M."/>
            <person name="Ellison S."/>
            <person name="Senalik D."/>
            <person name="Zeng P."/>
            <person name="Satapoomin P."/>
            <person name="Huang J."/>
            <person name="Bowman M."/>
            <person name="Iovene M."/>
            <person name="Sanseverino W."/>
            <person name="Cavagnaro P."/>
            <person name="Yildiz M."/>
            <person name="Macko-Podgorni A."/>
            <person name="Moranska E."/>
            <person name="Grzebelus E."/>
            <person name="Grzebelus D."/>
            <person name="Ashrafi H."/>
            <person name="Zheng Z."/>
            <person name="Cheng S."/>
            <person name="Spooner D."/>
            <person name="Van Deynze A."/>
            <person name="Simon P."/>
        </authorList>
    </citation>
    <scope>NUCLEOTIDE SEQUENCE [LARGE SCALE GENOMIC DNA]</scope>
    <source>
        <tissue evidence="3">Leaf</tissue>
    </source>
</reference>
<keyword evidence="2" id="KW-0472">Membrane</keyword>
<proteinExistence type="predicted"/>
<dbReference type="EMBL" id="LNRQ01000003">
    <property type="protein sequence ID" value="KZN00857.1"/>
    <property type="molecule type" value="Genomic_DNA"/>
</dbReference>
<dbReference type="EMBL" id="CP093345">
    <property type="protein sequence ID" value="WOG91605.1"/>
    <property type="molecule type" value="Genomic_DNA"/>
</dbReference>
<evidence type="ECO:0000313" key="5">
    <source>
        <dbReference type="Proteomes" id="UP000077755"/>
    </source>
</evidence>
<dbReference type="OMA" id="IHLYRQG"/>
<gene>
    <name evidence="3" type="ORF">DCAR_009611</name>
    <name evidence="4" type="ORF">DCAR_0310854</name>
</gene>
<organism evidence="3">
    <name type="scientific">Daucus carota subsp. sativus</name>
    <name type="common">Carrot</name>
    <dbReference type="NCBI Taxonomy" id="79200"/>
    <lineage>
        <taxon>Eukaryota</taxon>
        <taxon>Viridiplantae</taxon>
        <taxon>Streptophyta</taxon>
        <taxon>Embryophyta</taxon>
        <taxon>Tracheophyta</taxon>
        <taxon>Spermatophyta</taxon>
        <taxon>Magnoliopsida</taxon>
        <taxon>eudicotyledons</taxon>
        <taxon>Gunneridae</taxon>
        <taxon>Pentapetalae</taxon>
        <taxon>asterids</taxon>
        <taxon>campanulids</taxon>
        <taxon>Apiales</taxon>
        <taxon>Apiaceae</taxon>
        <taxon>Apioideae</taxon>
        <taxon>Scandiceae</taxon>
        <taxon>Daucinae</taxon>
        <taxon>Daucus</taxon>
        <taxon>Daucus sect. Daucus</taxon>
    </lineage>
</organism>
<dbReference type="Gramene" id="KZN00857">
    <property type="protein sequence ID" value="KZN00857"/>
    <property type="gene ID" value="DCAR_009611"/>
</dbReference>
<evidence type="ECO:0000313" key="3">
    <source>
        <dbReference type="EMBL" id="KZN00857.1"/>
    </source>
</evidence>
<keyword evidence="5" id="KW-1185">Reference proteome</keyword>
<feature type="region of interest" description="Disordered" evidence="1">
    <location>
        <begin position="1"/>
        <end position="42"/>
    </location>
</feature>
<feature type="transmembrane region" description="Helical" evidence="2">
    <location>
        <begin position="161"/>
        <end position="178"/>
    </location>
</feature>
<feature type="transmembrane region" description="Helical" evidence="2">
    <location>
        <begin position="130"/>
        <end position="149"/>
    </location>
</feature>
<dbReference type="Proteomes" id="UP000077755">
    <property type="component" value="Chromosome 3"/>
</dbReference>
<dbReference type="STRING" id="79200.A0A161XWE6"/>
<sequence length="190" mass="20797">MSTAGEIEASPTTGLEPSDESSPLLSSHDSDQKSPPGPQVEISLYRRGRGPIAVFKSSLGGYEQDQLEVVDILDKYGFKSIYAFNSITGRGVPIRFNPKNGRSLLPYSDGAVISVDGEPKDSVINPITKILVGVAAMTLIIVFVVREYPHLAQKFNFSGGNFPPWVLALVVIVFTRLSKRTKNFLIKRGW</sequence>
<keyword evidence="2" id="KW-1133">Transmembrane helix</keyword>
<evidence type="ECO:0000256" key="1">
    <source>
        <dbReference type="SAM" id="MobiDB-lite"/>
    </source>
</evidence>
<dbReference type="KEGG" id="dcr:108213159"/>
<dbReference type="PANTHER" id="PTHR35475">
    <property type="entry name" value="WD REPEAT PROTEIN"/>
    <property type="match status" value="1"/>
</dbReference>
<dbReference type="OrthoDB" id="658712at2759"/>
<protein>
    <submittedName>
        <fullName evidence="3">Uncharacterized protein</fullName>
    </submittedName>
</protein>
<keyword evidence="2" id="KW-0812">Transmembrane</keyword>
<evidence type="ECO:0000313" key="4">
    <source>
        <dbReference type="EMBL" id="WOG91605.1"/>
    </source>
</evidence>
<name>A0A161XWE6_DAUCS</name>